<proteinExistence type="predicted"/>
<protein>
    <submittedName>
        <fullName evidence="2">Uncharacterized protein</fullName>
    </submittedName>
</protein>
<organism evidence="2 3">
    <name type="scientific">Nostocoides vanveenii</name>
    <dbReference type="NCBI Taxonomy" id="330835"/>
    <lineage>
        <taxon>Bacteria</taxon>
        <taxon>Bacillati</taxon>
        <taxon>Actinomycetota</taxon>
        <taxon>Actinomycetes</taxon>
        <taxon>Micrococcales</taxon>
        <taxon>Intrasporangiaceae</taxon>
        <taxon>Nostocoides</taxon>
    </lineage>
</organism>
<evidence type="ECO:0000313" key="3">
    <source>
        <dbReference type="Proteomes" id="UP001501475"/>
    </source>
</evidence>
<dbReference type="Proteomes" id="UP001501475">
    <property type="component" value="Unassembled WGS sequence"/>
</dbReference>
<name>A0ABP4WSJ6_9MICO</name>
<feature type="region of interest" description="Disordered" evidence="1">
    <location>
        <begin position="1"/>
        <end position="59"/>
    </location>
</feature>
<sequence>MGGRVADQGDLDIGALQGAGREEPTEAGANDDDTMLTIGHEDNPSAGTANRPKMRQGPGEVRALTVTLW</sequence>
<comment type="caution">
    <text evidence="2">The sequence shown here is derived from an EMBL/GenBank/DDBJ whole genome shotgun (WGS) entry which is preliminary data.</text>
</comment>
<gene>
    <name evidence="2" type="ORF">GCM10009810_21630</name>
</gene>
<evidence type="ECO:0000313" key="2">
    <source>
        <dbReference type="EMBL" id="GAA1761943.1"/>
    </source>
</evidence>
<evidence type="ECO:0000256" key="1">
    <source>
        <dbReference type="SAM" id="MobiDB-lite"/>
    </source>
</evidence>
<keyword evidence="3" id="KW-1185">Reference proteome</keyword>
<dbReference type="EMBL" id="BAAAPN010000049">
    <property type="protein sequence ID" value="GAA1761943.1"/>
    <property type="molecule type" value="Genomic_DNA"/>
</dbReference>
<reference evidence="3" key="1">
    <citation type="journal article" date="2019" name="Int. J. Syst. Evol. Microbiol.">
        <title>The Global Catalogue of Microorganisms (GCM) 10K type strain sequencing project: providing services to taxonomists for standard genome sequencing and annotation.</title>
        <authorList>
            <consortium name="The Broad Institute Genomics Platform"/>
            <consortium name="The Broad Institute Genome Sequencing Center for Infectious Disease"/>
            <person name="Wu L."/>
            <person name="Ma J."/>
        </authorList>
    </citation>
    <scope>NUCLEOTIDE SEQUENCE [LARGE SCALE GENOMIC DNA]</scope>
    <source>
        <strain evidence="3">JCM 15591</strain>
    </source>
</reference>
<accession>A0ABP4WSJ6</accession>